<proteinExistence type="predicted"/>
<comment type="caution">
    <text evidence="2">The sequence shown here is derived from an EMBL/GenBank/DDBJ whole genome shotgun (WGS) entry which is preliminary data.</text>
</comment>
<dbReference type="AlphaFoldDB" id="A0A2A2K5W2"/>
<keyword evidence="3" id="KW-1185">Reference proteome</keyword>
<name>A0A2A2K5W2_9BILA</name>
<evidence type="ECO:0000256" key="1">
    <source>
        <dbReference type="SAM" id="Phobius"/>
    </source>
</evidence>
<keyword evidence="1" id="KW-1133">Transmembrane helix</keyword>
<dbReference type="EMBL" id="LIAE01009552">
    <property type="protein sequence ID" value="PAV69291.1"/>
    <property type="molecule type" value="Genomic_DNA"/>
</dbReference>
<sequence>MKQGCDATLPSNLNDFWIDELQRSLEQLFEGLDDADDSDSNGCMSLPLVAIIHILFAKNEGLVVEESMEDMFRRLIEATISLCWMPSRISLPHCSSVRSTMFLNICSASFLYMVTCVAVHANFLNDSKSSPG</sequence>
<reference evidence="2 3" key="1">
    <citation type="journal article" date="2017" name="Curr. Biol.">
        <title>Genome architecture and evolution of a unichromosomal asexual nematode.</title>
        <authorList>
            <person name="Fradin H."/>
            <person name="Zegar C."/>
            <person name="Gutwein M."/>
            <person name="Lucas J."/>
            <person name="Kovtun M."/>
            <person name="Corcoran D."/>
            <person name="Baugh L.R."/>
            <person name="Kiontke K."/>
            <person name="Gunsalus K."/>
            <person name="Fitch D.H."/>
            <person name="Piano F."/>
        </authorList>
    </citation>
    <scope>NUCLEOTIDE SEQUENCE [LARGE SCALE GENOMIC DNA]</scope>
    <source>
        <strain evidence="2">PF1309</strain>
    </source>
</reference>
<feature type="transmembrane region" description="Helical" evidence="1">
    <location>
        <begin position="101"/>
        <end position="123"/>
    </location>
</feature>
<organism evidence="2 3">
    <name type="scientific">Diploscapter pachys</name>
    <dbReference type="NCBI Taxonomy" id="2018661"/>
    <lineage>
        <taxon>Eukaryota</taxon>
        <taxon>Metazoa</taxon>
        <taxon>Ecdysozoa</taxon>
        <taxon>Nematoda</taxon>
        <taxon>Chromadorea</taxon>
        <taxon>Rhabditida</taxon>
        <taxon>Rhabditina</taxon>
        <taxon>Rhabditomorpha</taxon>
        <taxon>Rhabditoidea</taxon>
        <taxon>Rhabditidae</taxon>
        <taxon>Diploscapter</taxon>
    </lineage>
</organism>
<accession>A0A2A2K5W2</accession>
<protein>
    <submittedName>
        <fullName evidence="2">Uncharacterized protein</fullName>
    </submittedName>
</protein>
<evidence type="ECO:0000313" key="2">
    <source>
        <dbReference type="EMBL" id="PAV69291.1"/>
    </source>
</evidence>
<dbReference type="Proteomes" id="UP000218231">
    <property type="component" value="Unassembled WGS sequence"/>
</dbReference>
<evidence type="ECO:0000313" key="3">
    <source>
        <dbReference type="Proteomes" id="UP000218231"/>
    </source>
</evidence>
<keyword evidence="1" id="KW-0812">Transmembrane</keyword>
<gene>
    <name evidence="2" type="ORF">WR25_22063</name>
</gene>
<keyword evidence="1" id="KW-0472">Membrane</keyword>